<name>A0ABD5USB6_9EURY</name>
<evidence type="ECO:0000313" key="2">
    <source>
        <dbReference type="Proteomes" id="UP001596296"/>
    </source>
</evidence>
<keyword evidence="2" id="KW-1185">Reference proteome</keyword>
<comment type="caution">
    <text evidence="1">The sequence shown here is derived from an EMBL/GenBank/DDBJ whole genome shotgun (WGS) entry which is preliminary data.</text>
</comment>
<evidence type="ECO:0000313" key="1">
    <source>
        <dbReference type="EMBL" id="MFC6892028.1"/>
    </source>
</evidence>
<dbReference type="EMBL" id="JBHSXL010000004">
    <property type="protein sequence ID" value="MFC6892028.1"/>
    <property type="molecule type" value="Genomic_DNA"/>
</dbReference>
<organism evidence="1 2">
    <name type="scientific">Halopenitus salinus</name>
    <dbReference type="NCBI Taxonomy" id="1198295"/>
    <lineage>
        <taxon>Archaea</taxon>
        <taxon>Methanobacteriati</taxon>
        <taxon>Methanobacteriota</taxon>
        <taxon>Stenosarchaea group</taxon>
        <taxon>Halobacteria</taxon>
        <taxon>Halobacteriales</taxon>
        <taxon>Haloferacaceae</taxon>
        <taxon>Halopenitus</taxon>
    </lineage>
</organism>
<accession>A0ABD5USB6</accession>
<dbReference type="RefSeq" id="WP_379741423.1">
    <property type="nucleotide sequence ID" value="NZ_JBHSVN010000001.1"/>
</dbReference>
<proteinExistence type="predicted"/>
<dbReference type="AlphaFoldDB" id="A0ABD5USB6"/>
<evidence type="ECO:0008006" key="3">
    <source>
        <dbReference type="Google" id="ProtNLM"/>
    </source>
</evidence>
<gene>
    <name evidence="1" type="ORF">ACFQE9_05295</name>
</gene>
<reference evidence="1 2" key="1">
    <citation type="journal article" date="2019" name="Int. J. Syst. Evol. Microbiol.">
        <title>The Global Catalogue of Microorganisms (GCM) 10K type strain sequencing project: providing services to taxonomists for standard genome sequencing and annotation.</title>
        <authorList>
            <consortium name="The Broad Institute Genomics Platform"/>
            <consortium name="The Broad Institute Genome Sequencing Center for Infectious Disease"/>
            <person name="Wu L."/>
            <person name="Ma J."/>
        </authorList>
    </citation>
    <scope>NUCLEOTIDE SEQUENCE [LARGE SCALE GENOMIC DNA]</scope>
    <source>
        <strain evidence="1 2">SKJ47</strain>
    </source>
</reference>
<dbReference type="Proteomes" id="UP001596296">
    <property type="component" value="Unassembled WGS sequence"/>
</dbReference>
<protein>
    <recommendedName>
        <fullName evidence="3">4-vinyl reductase 4VR domain-containing protein</fullName>
    </recommendedName>
</protein>
<sequence>MTPYEAFDDETEVRGQVVRTIVTEAMGKFSDEYRDRAMDALADEGIVDPGPDEWYPQQAWLNAFEVISDDLETHVLDRLGQQIPSVADWPTDPETVPEGLKSIDDAYQQNHRNGGIGYYRFKQTGDQVGTVTCRNPYPCPFDRGLIRGAAQEYAPVDSFVFVEETGTECRRNGGDECEFTVYW</sequence>